<dbReference type="SUPFAM" id="SSF46785">
    <property type="entry name" value="Winged helix' DNA-binding domain"/>
    <property type="match status" value="1"/>
</dbReference>
<organism evidence="2 3">
    <name type="scientific">Bianquea renquensis</name>
    <dbReference type="NCBI Taxonomy" id="2763661"/>
    <lineage>
        <taxon>Bacteria</taxon>
        <taxon>Bacillati</taxon>
        <taxon>Bacillota</taxon>
        <taxon>Clostridia</taxon>
        <taxon>Eubacteriales</taxon>
        <taxon>Bianqueaceae</taxon>
        <taxon>Bianquea</taxon>
    </lineage>
</organism>
<dbReference type="Proteomes" id="UP000657006">
    <property type="component" value="Unassembled WGS sequence"/>
</dbReference>
<dbReference type="RefSeq" id="WP_177715991.1">
    <property type="nucleotide sequence ID" value="NZ_JACRSQ010000008.1"/>
</dbReference>
<dbReference type="CDD" id="cd00090">
    <property type="entry name" value="HTH_ARSR"/>
    <property type="match status" value="1"/>
</dbReference>
<dbReference type="InterPro" id="IPR039422">
    <property type="entry name" value="MarR/SlyA-like"/>
</dbReference>
<dbReference type="InterPro" id="IPR036390">
    <property type="entry name" value="WH_DNA-bd_sf"/>
</dbReference>
<evidence type="ECO:0000313" key="3">
    <source>
        <dbReference type="Proteomes" id="UP000657006"/>
    </source>
</evidence>
<dbReference type="InterPro" id="IPR000835">
    <property type="entry name" value="HTH_MarR-typ"/>
</dbReference>
<dbReference type="EMBL" id="JACRSQ010000008">
    <property type="protein sequence ID" value="MBC8543362.1"/>
    <property type="molecule type" value="Genomic_DNA"/>
</dbReference>
<dbReference type="InterPro" id="IPR011991">
    <property type="entry name" value="ArsR-like_HTH"/>
</dbReference>
<dbReference type="InterPro" id="IPR036388">
    <property type="entry name" value="WH-like_DNA-bd_sf"/>
</dbReference>
<evidence type="ECO:0000259" key="1">
    <source>
        <dbReference type="PROSITE" id="PS50995"/>
    </source>
</evidence>
<feature type="domain" description="HTH marR-type" evidence="1">
    <location>
        <begin position="7"/>
        <end position="144"/>
    </location>
</feature>
<dbReference type="GO" id="GO:0006950">
    <property type="term" value="P:response to stress"/>
    <property type="evidence" value="ECO:0007669"/>
    <property type="project" value="TreeGrafter"/>
</dbReference>
<reference evidence="2" key="1">
    <citation type="submission" date="2020-08" db="EMBL/GenBank/DDBJ databases">
        <title>Genome public.</title>
        <authorList>
            <person name="Liu C."/>
            <person name="Sun Q."/>
        </authorList>
    </citation>
    <scope>NUCLEOTIDE SEQUENCE</scope>
    <source>
        <strain evidence="2">NSJ-32</strain>
    </source>
</reference>
<dbReference type="Gene3D" id="1.10.10.10">
    <property type="entry name" value="Winged helix-like DNA-binding domain superfamily/Winged helix DNA-binding domain"/>
    <property type="match status" value="1"/>
</dbReference>
<dbReference type="SMART" id="SM00347">
    <property type="entry name" value="HTH_MARR"/>
    <property type="match status" value="1"/>
</dbReference>
<keyword evidence="3" id="KW-1185">Reference proteome</keyword>
<dbReference type="PANTHER" id="PTHR33164">
    <property type="entry name" value="TRANSCRIPTIONAL REGULATOR, MARR FAMILY"/>
    <property type="match status" value="1"/>
</dbReference>
<name>A0A926HX38_9FIRM</name>
<dbReference type="Pfam" id="PF01047">
    <property type="entry name" value="MarR"/>
    <property type="match status" value="1"/>
</dbReference>
<dbReference type="PRINTS" id="PR00598">
    <property type="entry name" value="HTHMARR"/>
</dbReference>
<evidence type="ECO:0000313" key="2">
    <source>
        <dbReference type="EMBL" id="MBC8543362.1"/>
    </source>
</evidence>
<dbReference type="PROSITE" id="PS50995">
    <property type="entry name" value="HTH_MARR_2"/>
    <property type="match status" value="1"/>
</dbReference>
<protein>
    <submittedName>
        <fullName evidence="2">MarR family transcriptional regulator</fullName>
    </submittedName>
</protein>
<comment type="caution">
    <text evidence="2">The sequence shown here is derived from an EMBL/GenBank/DDBJ whole genome shotgun (WGS) entry which is preliminary data.</text>
</comment>
<proteinExistence type="predicted"/>
<accession>A0A926HX38</accession>
<dbReference type="PANTHER" id="PTHR33164:SF101">
    <property type="entry name" value="TRANSCRIPTIONAL REPRESSOR MPRA"/>
    <property type="match status" value="1"/>
</dbReference>
<dbReference type="GO" id="GO:0003700">
    <property type="term" value="F:DNA-binding transcription factor activity"/>
    <property type="evidence" value="ECO:0007669"/>
    <property type="project" value="InterPro"/>
</dbReference>
<dbReference type="AlphaFoldDB" id="A0A926HX38"/>
<gene>
    <name evidence="2" type="ORF">H8730_07375</name>
</gene>
<sequence>MRECWDDTTLESQLMTAFMRFQRTRRKAPLHEKFNRSEVMLIGAIMHLQMESEEPVTVSRLSQKLRVATPTVTKLLSAMEEKGIVERTVSRRDRRKIIVSFTEAGLEMGKKAQEHFMQDLSNLVALLGEEDTRSLIRILDKVAEDHDKRTEVGEVD</sequence>